<protein>
    <submittedName>
        <fullName evidence="3">Uncharacterized protein</fullName>
    </submittedName>
</protein>
<evidence type="ECO:0000256" key="2">
    <source>
        <dbReference type="SAM" id="MobiDB-lite"/>
    </source>
</evidence>
<evidence type="ECO:0000256" key="1">
    <source>
        <dbReference type="SAM" id="Coils"/>
    </source>
</evidence>
<dbReference type="OrthoDB" id="6629108at2759"/>
<organism evidence="3 4">
    <name type="scientific">Mytilus edulis</name>
    <name type="common">Blue mussel</name>
    <dbReference type="NCBI Taxonomy" id="6550"/>
    <lineage>
        <taxon>Eukaryota</taxon>
        <taxon>Metazoa</taxon>
        <taxon>Spiralia</taxon>
        <taxon>Lophotrochozoa</taxon>
        <taxon>Mollusca</taxon>
        <taxon>Bivalvia</taxon>
        <taxon>Autobranchia</taxon>
        <taxon>Pteriomorphia</taxon>
        <taxon>Mytilida</taxon>
        <taxon>Mytiloidea</taxon>
        <taxon>Mytilidae</taxon>
        <taxon>Mytilinae</taxon>
        <taxon>Mytilus</taxon>
    </lineage>
</organism>
<feature type="compositionally biased region" description="Polar residues" evidence="2">
    <location>
        <begin position="323"/>
        <end position="346"/>
    </location>
</feature>
<proteinExistence type="predicted"/>
<feature type="region of interest" description="Disordered" evidence="2">
    <location>
        <begin position="45"/>
        <end position="78"/>
    </location>
</feature>
<evidence type="ECO:0000313" key="3">
    <source>
        <dbReference type="EMBL" id="CAG2189382.1"/>
    </source>
</evidence>
<feature type="compositionally biased region" description="Basic and acidic residues" evidence="2">
    <location>
        <begin position="312"/>
        <end position="322"/>
    </location>
</feature>
<feature type="region of interest" description="Disordered" evidence="2">
    <location>
        <begin position="305"/>
        <end position="360"/>
    </location>
</feature>
<evidence type="ECO:0000313" key="4">
    <source>
        <dbReference type="Proteomes" id="UP000683360"/>
    </source>
</evidence>
<accession>A0A8S3Q5A2</accession>
<feature type="coiled-coil region" evidence="1">
    <location>
        <begin position="130"/>
        <end position="164"/>
    </location>
</feature>
<sequence length="372" mass="43051">MILSKLAQNHQELVDIVDTEDDPLIEEKLNLVSTTAIIEQQRTIIQTPRKRQLSESENEEERSCQSKKSKNGIEHPPFPENNILITMISKLSNNLDNMAERLEKRICDIESNVERKLTVKFNTVITDRIKGEVEQVRSELKIELDTMKEKYEQLDKSYSEIVKNGLSKKEEKDTSKVFIAVVKNLPCGKNENSHDTALRSRIETMVKDGLKLQNINIKSVERKSSYNEAKPGIVVIEFGDLNSKQSVMKVKRVLRETVKYRSVYIENHIPYEKRLIDRNNYNLLKAVGKEEEFVSVSGHIKKRGTVNVNKNDSNDSYRKDNYNESYTQNYSRGSGYRQNGSTAKSNVSKRKTQNFNNNQRDQWCAPVRGRTW</sequence>
<dbReference type="Proteomes" id="UP000683360">
    <property type="component" value="Unassembled WGS sequence"/>
</dbReference>
<comment type="caution">
    <text evidence="3">The sequence shown here is derived from an EMBL/GenBank/DDBJ whole genome shotgun (WGS) entry which is preliminary data.</text>
</comment>
<gene>
    <name evidence="3" type="ORF">MEDL_4753</name>
</gene>
<reference evidence="3" key="1">
    <citation type="submission" date="2021-03" db="EMBL/GenBank/DDBJ databases">
        <authorList>
            <person name="Bekaert M."/>
        </authorList>
    </citation>
    <scope>NUCLEOTIDE SEQUENCE</scope>
</reference>
<dbReference type="EMBL" id="CAJPWZ010000291">
    <property type="protein sequence ID" value="CAG2189382.1"/>
    <property type="molecule type" value="Genomic_DNA"/>
</dbReference>
<name>A0A8S3Q5A2_MYTED</name>
<dbReference type="AlphaFoldDB" id="A0A8S3Q5A2"/>
<keyword evidence="4" id="KW-1185">Reference proteome</keyword>
<keyword evidence="1" id="KW-0175">Coiled coil</keyword>